<dbReference type="GO" id="GO:0048254">
    <property type="term" value="P:snoRNA localization"/>
    <property type="evidence" value="ECO:0007669"/>
    <property type="project" value="TreeGrafter"/>
</dbReference>
<dbReference type="AlphaFoldDB" id="A0A8H5ZAK3"/>
<dbReference type="CDD" id="cd23024">
    <property type="entry name" value="zf-HIT_ZNHIT2-3"/>
    <property type="match status" value="1"/>
</dbReference>
<dbReference type="EMBL" id="WNKQ01000015">
    <property type="protein sequence ID" value="KAF5846773.1"/>
    <property type="molecule type" value="Genomic_DNA"/>
</dbReference>
<evidence type="ECO:0000313" key="8">
    <source>
        <dbReference type="Proteomes" id="UP000624244"/>
    </source>
</evidence>
<feature type="region of interest" description="Disordered" evidence="5">
    <location>
        <begin position="106"/>
        <end position="154"/>
    </location>
</feature>
<dbReference type="PANTHER" id="PTHR13483">
    <property type="entry name" value="BOX C_D SNORNA PROTEIN 1-RELATED"/>
    <property type="match status" value="1"/>
</dbReference>
<dbReference type="InterPro" id="IPR051639">
    <property type="entry name" value="BCD1"/>
</dbReference>
<dbReference type="GO" id="GO:0000463">
    <property type="term" value="P:maturation of LSU-rRNA from tricistronic rRNA transcript (SSU-rRNA, 5.8S rRNA, LSU-rRNA)"/>
    <property type="evidence" value="ECO:0007669"/>
    <property type="project" value="TreeGrafter"/>
</dbReference>
<dbReference type="Proteomes" id="UP000624244">
    <property type="component" value="Unassembled WGS sequence"/>
</dbReference>
<evidence type="ECO:0000256" key="5">
    <source>
        <dbReference type="SAM" id="MobiDB-lite"/>
    </source>
</evidence>
<dbReference type="Gene3D" id="3.30.60.190">
    <property type="match status" value="1"/>
</dbReference>
<feature type="compositionally biased region" description="Pro residues" evidence="5">
    <location>
        <begin position="54"/>
        <end position="63"/>
    </location>
</feature>
<protein>
    <recommendedName>
        <fullName evidence="6">HIT-type domain-containing protein</fullName>
    </recommendedName>
</protein>
<dbReference type="SUPFAM" id="SSF144232">
    <property type="entry name" value="HIT/MYND zinc finger-like"/>
    <property type="match status" value="1"/>
</dbReference>
<accession>A0A8H5ZAK3</accession>
<dbReference type="GO" id="GO:0070761">
    <property type="term" value="C:pre-snoRNP complex"/>
    <property type="evidence" value="ECO:0007669"/>
    <property type="project" value="TreeGrafter"/>
</dbReference>
<dbReference type="PROSITE" id="PS00028">
    <property type="entry name" value="ZINC_FINGER_C2H2_1"/>
    <property type="match status" value="1"/>
</dbReference>
<reference evidence="7" key="1">
    <citation type="submission" date="2019-11" db="EMBL/GenBank/DDBJ databases">
        <title>Bipolaris sorokiniana Genome sequencing.</title>
        <authorList>
            <person name="Wang H."/>
        </authorList>
    </citation>
    <scope>NUCLEOTIDE SEQUENCE</scope>
</reference>
<keyword evidence="1" id="KW-0479">Metal-binding</keyword>
<sequence>MATVLCGVCETEPKKYKCPTCALPYCSLTCFKTHKVTHPEDAASSTSKLAKPTIPQPPPPAPIPRYLKSRTDFSTLATSPKYQALIKANPILLSTFQRVYAKTIQPDPEDERRRRMLERNMSRGRGSRGRGRGRGRGGRNWEDREERWTPKKGDKDAMAVLKAIRNGEDNQEEKEAMAQFVELVEELFGKKDKTTGVEG</sequence>
<organism evidence="7 8">
    <name type="scientific">Cochliobolus sativus</name>
    <name type="common">Common root rot and spot blotch fungus</name>
    <name type="synonym">Bipolaris sorokiniana</name>
    <dbReference type="NCBI Taxonomy" id="45130"/>
    <lineage>
        <taxon>Eukaryota</taxon>
        <taxon>Fungi</taxon>
        <taxon>Dikarya</taxon>
        <taxon>Ascomycota</taxon>
        <taxon>Pezizomycotina</taxon>
        <taxon>Dothideomycetes</taxon>
        <taxon>Pleosporomycetidae</taxon>
        <taxon>Pleosporales</taxon>
        <taxon>Pleosporineae</taxon>
        <taxon>Pleosporaceae</taxon>
        <taxon>Bipolaris</taxon>
    </lineage>
</organism>
<dbReference type="PANTHER" id="PTHR13483:SF11">
    <property type="entry name" value="ZINC FINGER HIT DOMAIN-CONTAINING PROTEIN 3"/>
    <property type="match status" value="1"/>
</dbReference>
<dbReference type="GO" id="GO:0000492">
    <property type="term" value="P:box C/D snoRNP assembly"/>
    <property type="evidence" value="ECO:0007669"/>
    <property type="project" value="TreeGrafter"/>
</dbReference>
<dbReference type="GO" id="GO:0008270">
    <property type="term" value="F:zinc ion binding"/>
    <property type="evidence" value="ECO:0007669"/>
    <property type="project" value="UniProtKB-UniRule"/>
</dbReference>
<feature type="compositionally biased region" description="Basic residues" evidence="5">
    <location>
        <begin position="125"/>
        <end position="137"/>
    </location>
</feature>
<evidence type="ECO:0000259" key="6">
    <source>
        <dbReference type="PROSITE" id="PS51083"/>
    </source>
</evidence>
<keyword evidence="2 4" id="KW-0863">Zinc-finger</keyword>
<evidence type="ECO:0000256" key="2">
    <source>
        <dbReference type="ARBA" id="ARBA00022771"/>
    </source>
</evidence>
<feature type="region of interest" description="Disordered" evidence="5">
    <location>
        <begin position="42"/>
        <end position="64"/>
    </location>
</feature>
<feature type="compositionally biased region" description="Basic and acidic residues" evidence="5">
    <location>
        <begin position="110"/>
        <end position="121"/>
    </location>
</feature>
<feature type="domain" description="HIT-type" evidence="6">
    <location>
        <begin position="6"/>
        <end position="42"/>
    </location>
</feature>
<name>A0A8H5ZAK3_COCSA</name>
<keyword evidence="3" id="KW-0862">Zinc</keyword>
<comment type="caution">
    <text evidence="7">The sequence shown here is derived from an EMBL/GenBank/DDBJ whole genome shotgun (WGS) entry which is preliminary data.</text>
</comment>
<evidence type="ECO:0000313" key="7">
    <source>
        <dbReference type="EMBL" id="KAF5846773.1"/>
    </source>
</evidence>
<evidence type="ECO:0000256" key="4">
    <source>
        <dbReference type="PROSITE-ProRule" id="PRU00453"/>
    </source>
</evidence>
<gene>
    <name evidence="7" type="ORF">GGP41_004924</name>
</gene>
<evidence type="ECO:0000256" key="3">
    <source>
        <dbReference type="ARBA" id="ARBA00022833"/>
    </source>
</evidence>
<dbReference type="PROSITE" id="PS51083">
    <property type="entry name" value="ZF_HIT"/>
    <property type="match status" value="1"/>
</dbReference>
<proteinExistence type="predicted"/>
<dbReference type="GO" id="GO:0005634">
    <property type="term" value="C:nucleus"/>
    <property type="evidence" value="ECO:0007669"/>
    <property type="project" value="TreeGrafter"/>
</dbReference>
<dbReference type="InterPro" id="IPR007529">
    <property type="entry name" value="Znf_HIT"/>
</dbReference>
<evidence type="ECO:0000256" key="1">
    <source>
        <dbReference type="ARBA" id="ARBA00022723"/>
    </source>
</evidence>
<dbReference type="InterPro" id="IPR013087">
    <property type="entry name" value="Znf_C2H2_type"/>
</dbReference>
<dbReference type="Pfam" id="PF04438">
    <property type="entry name" value="zf-HIT"/>
    <property type="match status" value="1"/>
</dbReference>
<dbReference type="OMA" id="GVCATEP"/>
<feature type="compositionally biased region" description="Basic and acidic residues" evidence="5">
    <location>
        <begin position="139"/>
        <end position="154"/>
    </location>
</feature>